<comment type="caution">
    <text evidence="2">The sequence shown here is derived from an EMBL/GenBank/DDBJ whole genome shotgun (WGS) entry which is preliminary data.</text>
</comment>
<feature type="signal peptide" evidence="1">
    <location>
        <begin position="1"/>
        <end position="18"/>
    </location>
</feature>
<gene>
    <name evidence="2" type="ORF">CLV32_2782</name>
</gene>
<evidence type="ECO:0008006" key="4">
    <source>
        <dbReference type="Google" id="ProtNLM"/>
    </source>
</evidence>
<evidence type="ECO:0000313" key="3">
    <source>
        <dbReference type="Proteomes" id="UP000295499"/>
    </source>
</evidence>
<dbReference type="AlphaFoldDB" id="A0A4R6IIC8"/>
<dbReference type="RefSeq" id="WP_133556360.1">
    <property type="nucleotide sequence ID" value="NZ_SNWM01000003.1"/>
</dbReference>
<keyword evidence="1" id="KW-0732">Signal</keyword>
<feature type="chain" id="PRO_5020550171" description="DKNYY family protein" evidence="1">
    <location>
        <begin position="19"/>
        <end position="323"/>
    </location>
</feature>
<evidence type="ECO:0000256" key="1">
    <source>
        <dbReference type="SAM" id="SignalP"/>
    </source>
</evidence>
<dbReference type="EMBL" id="SNWM01000003">
    <property type="protein sequence ID" value="TDO21675.1"/>
    <property type="molecule type" value="Genomic_DNA"/>
</dbReference>
<sequence>MKNLLFALLMVSSLYGYAQIDTDIYGTYDRGQHGDPQGFADLFVLKDHTFAIIFFGGGVVGTWKMEKDQVIFTPTAAPQTFALYGRHNPDLTDSTRIALMAFNDDDTFISLGRKQGAHDVMKRVFNPDANCVDFPNLMKFKGMQSQIAFTNRLYQREGASAILQDTYSFSNSSGYNDFIAYYYTPARSYRPFKAEVKKGGLQFAGDVITLKKPLPTKKEDLEMLNSFQHIELNPQEVQFNPYYGSYERGDVKKDNRNYTYNKKKNAWISPLNYTEGEEHKKSDNAFNQTNIIYVFDAIKPIKSKADFTVDEVPLFTRRCPEDK</sequence>
<dbReference type="Proteomes" id="UP000295499">
    <property type="component" value="Unassembled WGS sequence"/>
</dbReference>
<accession>A0A4R6IIC8</accession>
<proteinExistence type="predicted"/>
<organism evidence="2 3">
    <name type="scientific">Pedobacter duraquae</name>
    <dbReference type="NCBI Taxonomy" id="425511"/>
    <lineage>
        <taxon>Bacteria</taxon>
        <taxon>Pseudomonadati</taxon>
        <taxon>Bacteroidota</taxon>
        <taxon>Sphingobacteriia</taxon>
        <taxon>Sphingobacteriales</taxon>
        <taxon>Sphingobacteriaceae</taxon>
        <taxon>Pedobacter</taxon>
    </lineage>
</organism>
<keyword evidence="3" id="KW-1185">Reference proteome</keyword>
<protein>
    <recommendedName>
        <fullName evidence="4">DKNYY family protein</fullName>
    </recommendedName>
</protein>
<name>A0A4R6IIC8_9SPHI</name>
<evidence type="ECO:0000313" key="2">
    <source>
        <dbReference type="EMBL" id="TDO21675.1"/>
    </source>
</evidence>
<dbReference type="OrthoDB" id="6654917at2"/>
<reference evidence="2 3" key="1">
    <citation type="submission" date="2019-03" db="EMBL/GenBank/DDBJ databases">
        <title>Genomic Encyclopedia of Archaeal and Bacterial Type Strains, Phase II (KMG-II): from individual species to whole genera.</title>
        <authorList>
            <person name="Goeker M."/>
        </authorList>
    </citation>
    <scope>NUCLEOTIDE SEQUENCE [LARGE SCALE GENOMIC DNA]</scope>
    <source>
        <strain evidence="2 3">DSM 19034</strain>
    </source>
</reference>